<dbReference type="SUPFAM" id="SSF102400">
    <property type="entry name" value="DNA polymerase III chi subunit"/>
    <property type="match status" value="1"/>
</dbReference>
<dbReference type="PANTHER" id="PTHR38767">
    <property type="entry name" value="DNA POLYMERASE III SUBUNIT CHI"/>
    <property type="match status" value="1"/>
</dbReference>
<protein>
    <submittedName>
        <fullName evidence="1">DNA polymerase III subunit chi</fullName>
    </submittedName>
</protein>
<reference evidence="1 2" key="1">
    <citation type="submission" date="2020-06" db="EMBL/GenBank/DDBJ databases">
        <title>Frischella cerana isolated from Apis cerana gut homogenate.</title>
        <authorList>
            <person name="Wolter L.A."/>
            <person name="Suenami S."/>
            <person name="Miyazaki R."/>
        </authorList>
    </citation>
    <scope>NUCLEOTIDE SEQUENCE [LARGE SCALE GENOMIC DNA]</scope>
    <source>
        <strain evidence="1 2">Ac13</strain>
    </source>
</reference>
<dbReference type="Proteomes" id="UP000651208">
    <property type="component" value="Unassembled WGS sequence"/>
</dbReference>
<keyword evidence="2" id="KW-1185">Reference proteome</keyword>
<dbReference type="InterPro" id="IPR036768">
    <property type="entry name" value="PolIII_chi_sf"/>
</dbReference>
<gene>
    <name evidence="1" type="ORF">FcAc13_05710</name>
</gene>
<dbReference type="InterPro" id="IPR007459">
    <property type="entry name" value="DNA_pol3_chi"/>
</dbReference>
<dbReference type="Pfam" id="PF04364">
    <property type="entry name" value="DNA_pol3_chi"/>
    <property type="match status" value="1"/>
</dbReference>
<name>A0ABR7QXW5_9GAMM</name>
<dbReference type="PANTHER" id="PTHR38767:SF1">
    <property type="entry name" value="DNA POLYMERASE III SUBUNIT CHI"/>
    <property type="match status" value="1"/>
</dbReference>
<organism evidence="1 2">
    <name type="scientific">Frischella japonica</name>
    <dbReference type="NCBI Taxonomy" id="2741544"/>
    <lineage>
        <taxon>Bacteria</taxon>
        <taxon>Pseudomonadati</taxon>
        <taxon>Pseudomonadota</taxon>
        <taxon>Gammaproteobacteria</taxon>
        <taxon>Orbales</taxon>
        <taxon>Orbaceae</taxon>
        <taxon>Frischella</taxon>
    </lineage>
</organism>
<accession>A0ABR7QXW5</accession>
<sequence length="154" mass="17927">MLKKVIFYLIEHIEINNNESSLLLPHEKLACEQIIANWQQGLRILVTCQDQQQAERIDEYLWQLNPDSFVPHNLVGEGLSNGSPVEIAWVGKRGNGNRQLLVNLQEEFPEFSPTYHYIIDFVPDDERLKACARERYQAYKTLGFKLKTINVKQN</sequence>
<evidence type="ECO:0000313" key="1">
    <source>
        <dbReference type="EMBL" id="MBC9130803.1"/>
    </source>
</evidence>
<evidence type="ECO:0000313" key="2">
    <source>
        <dbReference type="Proteomes" id="UP000651208"/>
    </source>
</evidence>
<comment type="caution">
    <text evidence="1">The sequence shown here is derived from an EMBL/GenBank/DDBJ whole genome shotgun (WGS) entry which is preliminary data.</text>
</comment>
<dbReference type="RefSeq" id="WP_187755247.1">
    <property type="nucleotide sequence ID" value="NZ_JABURY010000013.1"/>
</dbReference>
<proteinExistence type="predicted"/>
<dbReference type="EMBL" id="JABURY010000013">
    <property type="protein sequence ID" value="MBC9130803.1"/>
    <property type="molecule type" value="Genomic_DNA"/>
</dbReference>
<dbReference type="Gene3D" id="3.40.50.10110">
    <property type="entry name" value="DNA polymerase III subunit chi"/>
    <property type="match status" value="1"/>
</dbReference>